<dbReference type="PANTHER" id="PTHR33064">
    <property type="entry name" value="POL PROTEIN"/>
    <property type="match status" value="1"/>
</dbReference>
<dbReference type="Gene3D" id="3.30.70.270">
    <property type="match status" value="2"/>
</dbReference>
<comment type="caution">
    <text evidence="2">The sequence shown here is derived from an EMBL/GenBank/DDBJ whole genome shotgun (WGS) entry which is preliminary data.</text>
</comment>
<reference evidence="2 3" key="1">
    <citation type="journal article" date="2019" name="Sci. Rep.">
        <title>Comparative genomics of chytrid fungi reveal insights into the obligate biotrophic and pathogenic lifestyle of Synchytrium endobioticum.</title>
        <authorList>
            <person name="van de Vossenberg B.T.L.H."/>
            <person name="Warris S."/>
            <person name="Nguyen H.D.T."/>
            <person name="van Gent-Pelzer M.P.E."/>
            <person name="Joly D.L."/>
            <person name="van de Geest H.C."/>
            <person name="Bonants P.J.M."/>
            <person name="Smith D.S."/>
            <person name="Levesque C.A."/>
            <person name="van der Lee T.A.J."/>
        </authorList>
    </citation>
    <scope>NUCLEOTIDE SEQUENCE [LARGE SCALE GENOMIC DNA]</scope>
    <source>
        <strain evidence="2 3">LEV6574</strain>
    </source>
</reference>
<gene>
    <name evidence="2" type="ORF">SeLEV6574_g08071</name>
</gene>
<dbReference type="Pfam" id="PF00078">
    <property type="entry name" value="RVT_1"/>
    <property type="match status" value="1"/>
</dbReference>
<dbReference type="PANTHER" id="PTHR33064:SF37">
    <property type="entry name" value="RIBONUCLEASE H"/>
    <property type="match status" value="1"/>
</dbReference>
<protein>
    <recommendedName>
        <fullName evidence="1">Reverse transcriptase domain-containing protein</fullName>
    </recommendedName>
</protein>
<dbReference type="Proteomes" id="UP000320475">
    <property type="component" value="Unassembled WGS sequence"/>
</dbReference>
<evidence type="ECO:0000259" key="1">
    <source>
        <dbReference type="PROSITE" id="PS50878"/>
    </source>
</evidence>
<dbReference type="InterPro" id="IPR043128">
    <property type="entry name" value="Rev_trsase/Diguanyl_cyclase"/>
</dbReference>
<organism evidence="2 3">
    <name type="scientific">Synchytrium endobioticum</name>
    <dbReference type="NCBI Taxonomy" id="286115"/>
    <lineage>
        <taxon>Eukaryota</taxon>
        <taxon>Fungi</taxon>
        <taxon>Fungi incertae sedis</taxon>
        <taxon>Chytridiomycota</taxon>
        <taxon>Chytridiomycota incertae sedis</taxon>
        <taxon>Chytridiomycetes</taxon>
        <taxon>Synchytriales</taxon>
        <taxon>Synchytriaceae</taxon>
        <taxon>Synchytrium</taxon>
    </lineage>
</organism>
<dbReference type="PROSITE" id="PS50878">
    <property type="entry name" value="RT_POL"/>
    <property type="match status" value="1"/>
</dbReference>
<evidence type="ECO:0000313" key="2">
    <source>
        <dbReference type="EMBL" id="TPX36399.1"/>
    </source>
</evidence>
<dbReference type="AlphaFoldDB" id="A0A507CB42"/>
<accession>A0A507CB42</accession>
<dbReference type="SUPFAM" id="SSF56672">
    <property type="entry name" value="DNA/RNA polymerases"/>
    <property type="match status" value="1"/>
</dbReference>
<dbReference type="InterPro" id="IPR051320">
    <property type="entry name" value="Viral_Replic_Matur_Polypro"/>
</dbReference>
<name>A0A507CB42_9FUNG</name>
<proteinExistence type="predicted"/>
<sequence>MPFGPKQAPAHFQRFITEHCKDFVDEGWLVNILDDFTVKSETIPEHITQLRRFLTRLTELNVYLKPSKCKFFQKEITFVGYVVNEYGYRKQREKMEAMANWGKPRNVKDVRSFLGYVNFYRPFVDHLSIIAKPLFELTVKGVCQDVHLANDRPILLLYCRQEYSN</sequence>
<dbReference type="InterPro" id="IPR000477">
    <property type="entry name" value="RT_dom"/>
</dbReference>
<dbReference type="InterPro" id="IPR043502">
    <property type="entry name" value="DNA/RNA_pol_sf"/>
</dbReference>
<dbReference type="EMBL" id="QEAM01000704">
    <property type="protein sequence ID" value="TPX36399.1"/>
    <property type="molecule type" value="Genomic_DNA"/>
</dbReference>
<dbReference type="OrthoDB" id="3033917at2759"/>
<evidence type="ECO:0000313" key="3">
    <source>
        <dbReference type="Proteomes" id="UP000320475"/>
    </source>
</evidence>
<feature type="domain" description="Reverse transcriptase" evidence="1">
    <location>
        <begin position="1"/>
        <end position="83"/>
    </location>
</feature>